<evidence type="ECO:0008006" key="4">
    <source>
        <dbReference type="Google" id="ProtNLM"/>
    </source>
</evidence>
<reference evidence="2 3" key="1">
    <citation type="submission" date="2023-10" db="EMBL/GenBank/DDBJ databases">
        <title>Bacteria for the degradation of biodegradable plastic PBAT(Polybutylene adipate terephthalate).</title>
        <authorList>
            <person name="Weon H.-Y."/>
            <person name="Yeon J."/>
        </authorList>
    </citation>
    <scope>NUCLEOTIDE SEQUENCE [LARGE SCALE GENOMIC DNA]</scope>
    <source>
        <strain evidence="2 3">SBD 7-3</strain>
    </source>
</reference>
<accession>A0ABZ0CMV6</accession>
<feature type="chain" id="PRO_5046409222" description="Tetratricopeptide repeat protein" evidence="1">
    <location>
        <begin position="21"/>
        <end position="403"/>
    </location>
</feature>
<keyword evidence="1" id="KW-0732">Signal</keyword>
<dbReference type="EMBL" id="CP136336">
    <property type="protein sequence ID" value="WOB06188.1"/>
    <property type="molecule type" value="Genomic_DNA"/>
</dbReference>
<sequence length="403" mass="43129">MQTIRLALASLVVAAALAHAQEALRPEVGKPLQAAQELIKAQKYKDALAKVRDAEAVPNKTAGESYMVERMRIAAASGAGDAELAARSFEALKASGKLPAAEQLRMLESLAGSFYRAKDYAKTIVWGKRYLAEGGSNAQIRTLVIQSQYLAGDYAGAAKELVVEVQADDKAGRVTPEDRLTLLLNAAQRANDASAQVMAMEHLVAHYPKKQYWSDMLARLQRKPGFSDRLALDTYRLMLATGSMRNANDYMEMAQLAVQAGLPGEGQQVVDKGFAAGVLGTGTPAEADRHRRLKELVAKRAAEEKQGLAARETQAASARGGDELVNLGFSETFLGEPKKGLALMEQGIAKGGLKRPHDAKLHLGIAYLSAGDPAKAQAVLKTVGGQDGTADLARLWGLVARQK</sequence>
<proteinExistence type="predicted"/>
<gene>
    <name evidence="2" type="ORF">RXV79_14775</name>
</gene>
<organism evidence="2 3">
    <name type="scientific">Piscinibacter gummiphilus</name>
    <dbReference type="NCBI Taxonomy" id="946333"/>
    <lineage>
        <taxon>Bacteria</taxon>
        <taxon>Pseudomonadati</taxon>
        <taxon>Pseudomonadota</taxon>
        <taxon>Betaproteobacteria</taxon>
        <taxon>Burkholderiales</taxon>
        <taxon>Sphaerotilaceae</taxon>
        <taxon>Piscinibacter</taxon>
    </lineage>
</organism>
<evidence type="ECO:0000313" key="2">
    <source>
        <dbReference type="EMBL" id="WOB06188.1"/>
    </source>
</evidence>
<evidence type="ECO:0000256" key="1">
    <source>
        <dbReference type="SAM" id="SignalP"/>
    </source>
</evidence>
<dbReference type="RefSeq" id="WP_316698540.1">
    <property type="nucleotide sequence ID" value="NZ_CP136336.1"/>
</dbReference>
<protein>
    <recommendedName>
        <fullName evidence="4">Tetratricopeptide repeat protein</fullName>
    </recommendedName>
</protein>
<keyword evidence="3" id="KW-1185">Reference proteome</keyword>
<feature type="signal peptide" evidence="1">
    <location>
        <begin position="1"/>
        <end position="20"/>
    </location>
</feature>
<name>A0ABZ0CMV6_9BURK</name>
<evidence type="ECO:0000313" key="3">
    <source>
        <dbReference type="Proteomes" id="UP001303946"/>
    </source>
</evidence>
<dbReference type="Proteomes" id="UP001303946">
    <property type="component" value="Chromosome"/>
</dbReference>